<organism evidence="2 3">
    <name type="scientific">Protopolystoma xenopodis</name>
    <dbReference type="NCBI Taxonomy" id="117903"/>
    <lineage>
        <taxon>Eukaryota</taxon>
        <taxon>Metazoa</taxon>
        <taxon>Spiralia</taxon>
        <taxon>Lophotrochozoa</taxon>
        <taxon>Platyhelminthes</taxon>
        <taxon>Monogenea</taxon>
        <taxon>Polyopisthocotylea</taxon>
        <taxon>Polystomatidea</taxon>
        <taxon>Polystomatidae</taxon>
        <taxon>Protopolystoma</taxon>
    </lineage>
</organism>
<proteinExistence type="predicted"/>
<dbReference type="AlphaFoldDB" id="A0A448WSM6"/>
<evidence type="ECO:0008006" key="4">
    <source>
        <dbReference type="Google" id="ProtNLM"/>
    </source>
</evidence>
<sequence>MNDLFAWIDSSDSGYIKLDDLVAGLLQDLPTTSSRDALTKPNLSPVPRKLQPNADQSRVSPATASLMMQLASGPGTAFRTDDNG</sequence>
<protein>
    <recommendedName>
        <fullName evidence="4">EF-hand domain-containing protein</fullName>
    </recommendedName>
</protein>
<reference evidence="2" key="1">
    <citation type="submission" date="2018-11" db="EMBL/GenBank/DDBJ databases">
        <authorList>
            <consortium name="Pathogen Informatics"/>
        </authorList>
    </citation>
    <scope>NUCLEOTIDE SEQUENCE</scope>
</reference>
<comment type="caution">
    <text evidence="2">The sequence shown here is derived from an EMBL/GenBank/DDBJ whole genome shotgun (WGS) entry which is preliminary data.</text>
</comment>
<evidence type="ECO:0000313" key="3">
    <source>
        <dbReference type="Proteomes" id="UP000784294"/>
    </source>
</evidence>
<evidence type="ECO:0000256" key="1">
    <source>
        <dbReference type="SAM" id="MobiDB-lite"/>
    </source>
</evidence>
<dbReference type="EMBL" id="CAAALY010040759">
    <property type="protein sequence ID" value="VEL19245.1"/>
    <property type="molecule type" value="Genomic_DNA"/>
</dbReference>
<keyword evidence="3" id="KW-1185">Reference proteome</keyword>
<gene>
    <name evidence="2" type="ORF">PXEA_LOCUS12685</name>
</gene>
<name>A0A448WSM6_9PLAT</name>
<feature type="region of interest" description="Disordered" evidence="1">
    <location>
        <begin position="32"/>
        <end position="60"/>
    </location>
</feature>
<dbReference type="Proteomes" id="UP000784294">
    <property type="component" value="Unassembled WGS sequence"/>
</dbReference>
<evidence type="ECO:0000313" key="2">
    <source>
        <dbReference type="EMBL" id="VEL19245.1"/>
    </source>
</evidence>
<accession>A0A448WSM6</accession>